<evidence type="ECO:0000313" key="7">
    <source>
        <dbReference type="Proteomes" id="UP000435138"/>
    </source>
</evidence>
<dbReference type="PANTHER" id="PTHR30055">
    <property type="entry name" value="HTH-TYPE TRANSCRIPTIONAL REGULATOR RUTR"/>
    <property type="match status" value="1"/>
</dbReference>
<dbReference type="PANTHER" id="PTHR30055:SF148">
    <property type="entry name" value="TETR-FAMILY TRANSCRIPTIONAL REGULATOR"/>
    <property type="match status" value="1"/>
</dbReference>
<dbReference type="AlphaFoldDB" id="A0A6A8AGY9"/>
<feature type="DNA-binding region" description="H-T-H motif" evidence="4">
    <location>
        <begin position="46"/>
        <end position="65"/>
    </location>
</feature>
<dbReference type="Gene3D" id="1.10.357.10">
    <property type="entry name" value="Tetracycline Repressor, domain 2"/>
    <property type="match status" value="1"/>
</dbReference>
<dbReference type="SUPFAM" id="SSF48498">
    <property type="entry name" value="Tetracyclin repressor-like, C-terminal domain"/>
    <property type="match status" value="1"/>
</dbReference>
<proteinExistence type="predicted"/>
<dbReference type="GO" id="GO:0003700">
    <property type="term" value="F:DNA-binding transcription factor activity"/>
    <property type="evidence" value="ECO:0007669"/>
    <property type="project" value="TreeGrafter"/>
</dbReference>
<evidence type="ECO:0000256" key="1">
    <source>
        <dbReference type="ARBA" id="ARBA00023015"/>
    </source>
</evidence>
<feature type="domain" description="HTH tetR-type" evidence="5">
    <location>
        <begin position="23"/>
        <end position="83"/>
    </location>
</feature>
<dbReference type="Gene3D" id="1.10.10.60">
    <property type="entry name" value="Homeodomain-like"/>
    <property type="match status" value="1"/>
</dbReference>
<evidence type="ECO:0000313" key="6">
    <source>
        <dbReference type="EMBL" id="MQY50104.1"/>
    </source>
</evidence>
<evidence type="ECO:0000259" key="5">
    <source>
        <dbReference type="PROSITE" id="PS50977"/>
    </source>
</evidence>
<gene>
    <name evidence="6" type="ORF">GAO09_29160</name>
</gene>
<dbReference type="InterPro" id="IPR036271">
    <property type="entry name" value="Tet_transcr_reg_TetR-rel_C_sf"/>
</dbReference>
<dbReference type="GO" id="GO:0000976">
    <property type="term" value="F:transcription cis-regulatory region binding"/>
    <property type="evidence" value="ECO:0007669"/>
    <property type="project" value="TreeGrafter"/>
</dbReference>
<keyword evidence="3" id="KW-0804">Transcription</keyword>
<dbReference type="SUPFAM" id="SSF46689">
    <property type="entry name" value="Homeodomain-like"/>
    <property type="match status" value="1"/>
</dbReference>
<name>A0A6A8AGY9_9HYPH</name>
<sequence length="206" mass="22515">MSSSGSELGEFDRVRERRGGRSERVRVAVMGAVRQILQDSGYGALTHRAVAAAAYVDNATIYRRWPTRPQLVSDMLRDLSSDLVPVPDTGSINGDLTAYLSSVLAMLTTPGTKKLAQSIFAASIEGDDVVAVVLADFWQERFSGSYKMLDRAIGRGELPAMLDHAAIMDALVAPAWFRTFISRMPVGEEFQKRCVMAALAQAQTEK</sequence>
<organism evidence="6 7">
    <name type="scientific">Endobacterium cereale</name>
    <dbReference type="NCBI Taxonomy" id="2663029"/>
    <lineage>
        <taxon>Bacteria</taxon>
        <taxon>Pseudomonadati</taxon>
        <taxon>Pseudomonadota</taxon>
        <taxon>Alphaproteobacteria</taxon>
        <taxon>Hyphomicrobiales</taxon>
        <taxon>Rhizobiaceae</taxon>
        <taxon>Endobacterium</taxon>
    </lineage>
</organism>
<protein>
    <submittedName>
        <fullName evidence="6">TetR family transcriptional regulator</fullName>
    </submittedName>
</protein>
<evidence type="ECO:0000256" key="3">
    <source>
        <dbReference type="ARBA" id="ARBA00023163"/>
    </source>
</evidence>
<dbReference type="InterPro" id="IPR001647">
    <property type="entry name" value="HTH_TetR"/>
</dbReference>
<keyword evidence="7" id="KW-1185">Reference proteome</keyword>
<dbReference type="Pfam" id="PF00440">
    <property type="entry name" value="TetR_N"/>
    <property type="match status" value="1"/>
</dbReference>
<accession>A0A6A8AGY9</accession>
<dbReference type="InterPro" id="IPR050109">
    <property type="entry name" value="HTH-type_TetR-like_transc_reg"/>
</dbReference>
<dbReference type="InterPro" id="IPR011075">
    <property type="entry name" value="TetR_C"/>
</dbReference>
<dbReference type="Pfam" id="PF16859">
    <property type="entry name" value="TetR_C_11"/>
    <property type="match status" value="1"/>
</dbReference>
<dbReference type="InterPro" id="IPR009057">
    <property type="entry name" value="Homeodomain-like_sf"/>
</dbReference>
<keyword evidence="2 4" id="KW-0238">DNA-binding</keyword>
<reference evidence="6 7" key="1">
    <citation type="submission" date="2019-11" db="EMBL/GenBank/DDBJ databases">
        <title>Genome analysis of Rhizobacterium cereale a novel genus and species isolated from maize roots in North Spain.</title>
        <authorList>
            <person name="Menendez E."/>
            <person name="Flores-Felix J.D."/>
            <person name="Ramirez-Bahena M.-H."/>
            <person name="Igual J.M."/>
            <person name="Garcia-Fraile P."/>
            <person name="Peix A."/>
            <person name="Velazquez E."/>
        </authorList>
    </citation>
    <scope>NUCLEOTIDE SEQUENCE [LARGE SCALE GENOMIC DNA]</scope>
    <source>
        <strain evidence="6 7">RZME27</strain>
    </source>
</reference>
<keyword evidence="1" id="KW-0805">Transcription regulation</keyword>
<comment type="caution">
    <text evidence="6">The sequence shown here is derived from an EMBL/GenBank/DDBJ whole genome shotgun (WGS) entry which is preliminary data.</text>
</comment>
<evidence type="ECO:0000256" key="4">
    <source>
        <dbReference type="PROSITE-ProRule" id="PRU00335"/>
    </source>
</evidence>
<evidence type="ECO:0000256" key="2">
    <source>
        <dbReference type="ARBA" id="ARBA00023125"/>
    </source>
</evidence>
<dbReference type="PROSITE" id="PS50977">
    <property type="entry name" value="HTH_TETR_2"/>
    <property type="match status" value="1"/>
</dbReference>
<dbReference type="EMBL" id="WIXI01000051">
    <property type="protein sequence ID" value="MQY50104.1"/>
    <property type="molecule type" value="Genomic_DNA"/>
</dbReference>
<dbReference type="Proteomes" id="UP000435138">
    <property type="component" value="Unassembled WGS sequence"/>
</dbReference>